<keyword evidence="10" id="KW-0282">Flagellum</keyword>
<feature type="domain" description="Flagellar basal body rod protein N-terminal" evidence="7">
    <location>
        <begin position="11"/>
        <end position="39"/>
    </location>
</feature>
<dbReference type="Proteomes" id="UP000516361">
    <property type="component" value="Chromosome"/>
</dbReference>
<evidence type="ECO:0000256" key="4">
    <source>
        <dbReference type="ARBA" id="ARBA00016244"/>
    </source>
</evidence>
<keyword evidence="10" id="KW-0966">Cell projection</keyword>
<keyword evidence="11" id="KW-1185">Reference proteome</keyword>
<dbReference type="PANTHER" id="PTHR30033:SF1">
    <property type="entry name" value="FLAGELLAR HOOK-ASSOCIATED PROTEIN 1"/>
    <property type="match status" value="1"/>
</dbReference>
<dbReference type="InterPro" id="IPR002371">
    <property type="entry name" value="FlgK"/>
</dbReference>
<keyword evidence="10" id="KW-0969">Cilium</keyword>
<dbReference type="SUPFAM" id="SSF64518">
    <property type="entry name" value="Phase 1 flagellin"/>
    <property type="match status" value="1"/>
</dbReference>
<dbReference type="Pfam" id="PF22638">
    <property type="entry name" value="FlgK_D1"/>
    <property type="match status" value="1"/>
</dbReference>
<feature type="domain" description="Flagellar basal-body/hook protein C-terminal" evidence="8">
    <location>
        <begin position="822"/>
        <end position="858"/>
    </location>
</feature>
<dbReference type="GO" id="GO:0005576">
    <property type="term" value="C:extracellular region"/>
    <property type="evidence" value="ECO:0007669"/>
    <property type="project" value="UniProtKB-SubCell"/>
</dbReference>
<dbReference type="Pfam" id="PF07196">
    <property type="entry name" value="Flagellin_IN"/>
    <property type="match status" value="1"/>
</dbReference>
<dbReference type="FunCoup" id="A0A7G1G6E8">
    <property type="interactions" value="70"/>
</dbReference>
<evidence type="ECO:0000256" key="5">
    <source>
        <dbReference type="ARBA" id="ARBA00022525"/>
    </source>
</evidence>
<organism evidence="10 11">
    <name type="scientific">Tepiditoga spiralis</name>
    <dbReference type="NCBI Taxonomy" id="2108365"/>
    <lineage>
        <taxon>Bacteria</taxon>
        <taxon>Thermotogati</taxon>
        <taxon>Thermotogota</taxon>
        <taxon>Thermotogae</taxon>
        <taxon>Petrotogales</taxon>
        <taxon>Petrotogaceae</taxon>
        <taxon>Tepiditoga</taxon>
    </lineage>
</organism>
<keyword evidence="6" id="KW-0975">Bacterial flagellum</keyword>
<feature type="domain" description="Flagellar hook-associated protein FlgK helical" evidence="9">
    <location>
        <begin position="105"/>
        <end position="331"/>
    </location>
</feature>
<proteinExistence type="inferred from homology"/>
<dbReference type="Pfam" id="PF00460">
    <property type="entry name" value="Flg_bb_rod"/>
    <property type="match status" value="1"/>
</dbReference>
<dbReference type="RefSeq" id="WP_190615543.1">
    <property type="nucleotide sequence ID" value="NZ_AP018712.1"/>
</dbReference>
<dbReference type="NCBIfam" id="TIGR02492">
    <property type="entry name" value="flgK_ends"/>
    <property type="match status" value="1"/>
</dbReference>
<dbReference type="AlphaFoldDB" id="A0A7G1G6E8"/>
<comment type="subcellular location">
    <subcellularLocation>
        <location evidence="1">Bacterial flagellum</location>
    </subcellularLocation>
    <subcellularLocation>
        <location evidence="2">Secreted</location>
    </subcellularLocation>
</comment>
<dbReference type="InterPro" id="IPR018247">
    <property type="entry name" value="EF_Hand_1_Ca_BS"/>
</dbReference>
<dbReference type="PANTHER" id="PTHR30033">
    <property type="entry name" value="FLAGELLAR HOOK-ASSOCIATED PROTEIN 1"/>
    <property type="match status" value="1"/>
</dbReference>
<keyword evidence="5" id="KW-0964">Secreted</keyword>
<dbReference type="GO" id="GO:0009424">
    <property type="term" value="C:bacterial-type flagellum hook"/>
    <property type="evidence" value="ECO:0007669"/>
    <property type="project" value="InterPro"/>
</dbReference>
<name>A0A7G1G6E8_9BACT</name>
<dbReference type="GO" id="GO:0005198">
    <property type="term" value="F:structural molecule activity"/>
    <property type="evidence" value="ECO:0007669"/>
    <property type="project" value="InterPro"/>
</dbReference>
<dbReference type="InParanoid" id="A0A7G1G6E8"/>
<dbReference type="KEGG" id="ocy:OSSY52_05880"/>
<protein>
    <recommendedName>
        <fullName evidence="4">Flagellar hook-associated protein 1</fullName>
    </recommendedName>
</protein>
<reference evidence="10 11" key="1">
    <citation type="submission" date="2018-06" db="EMBL/GenBank/DDBJ databases">
        <title>Genome sequencing of Oceanotoga sp. sy52.</title>
        <authorList>
            <person name="Mori K."/>
        </authorList>
    </citation>
    <scope>NUCLEOTIDE SEQUENCE [LARGE SCALE GENOMIC DNA]</scope>
    <source>
        <strain evidence="11">sy52</strain>
    </source>
</reference>
<evidence type="ECO:0000259" key="7">
    <source>
        <dbReference type="Pfam" id="PF00460"/>
    </source>
</evidence>
<evidence type="ECO:0000259" key="9">
    <source>
        <dbReference type="Pfam" id="PF22638"/>
    </source>
</evidence>
<sequence length="865" mass="95873">MSDFSIFGLLNTGMLGIYTHKLAMNVVGHNIANANTPGYSRQRPNIIATPPMPMNTLTNPMVPLQIGTGSKIKDIQRVRDDFLDVQYRQVSNRYNYWDNVEGNLHYIEQLFGEPGETGIRNLFDSFWASTQELISDPTNEAAKGQIVSRATELKNTMVDLDYRLSQLQDDTNNEIKTRVNQINTYFKRIADLNDKIRGIQLIGATPNDLLDERDRILDQLSELVDLNVNQFPTGEIALRIGDRTLLNGGTYQELKAYTIPGTNGFINVYSNNVPVQFKDGKFAALFKLRDEIVPKYRKKLDEFAINLADGVNLIHQEGWDSTGSITGANFFKSISASKDTDDARLFRIAGYKYLKNGPVNYITSKRSFNVNGLDEIKLLNPTKLVSIDSSSLPKISLLNGNTNFSSLNTAITNSTNTDGITIDSNLKFAYNSKTDNLTLENNGEKKLSNRLLIDVNGTLFSDYGFKTKQITAMRFNKDDFVSGSFSFDITDSTTKQKKTTTIDFSSDLNSDGTIDYKDMIKAINSDTDGYLKAFADEGNGNVYITGTEKIENFDIDNVVINDSEGIFSKMKTDKVKLDALDTSEPTLNNIIKDETGNDIRDNISFEVNGIKITLNPETETLNDIAEKINALNTGVTASFTPNGRFVLRGGNSIDFNLRNSSIKGPDYLFASLGLIDDDTSSLTGNDITLISVDKKMSQLNETLKLANVLKIDNGLGLVNRLDVLDSIKSNPSTISIDLGKVSTTDWKTSTREPVGLNNPSVWEEISKLKTEPILNDGKDGFSGFLASIVAEMGVQGETASKMKLNSSYLKDQIDSERERVKGVSIDEEMSNLIKYQQAFNASTRVINAVDEMIQKVVNGLGLVGR</sequence>
<evidence type="ECO:0000259" key="8">
    <source>
        <dbReference type="Pfam" id="PF06429"/>
    </source>
</evidence>
<evidence type="ECO:0000313" key="10">
    <source>
        <dbReference type="EMBL" id="BBE30447.1"/>
    </source>
</evidence>
<gene>
    <name evidence="10" type="ORF">OSSY52_05880</name>
</gene>
<dbReference type="InterPro" id="IPR053927">
    <property type="entry name" value="FlgK_helical"/>
</dbReference>
<dbReference type="InterPro" id="IPR010810">
    <property type="entry name" value="Flagellin_hook_IN_motif"/>
</dbReference>
<dbReference type="InterPro" id="IPR001444">
    <property type="entry name" value="Flag_bb_rod_N"/>
</dbReference>
<dbReference type="EMBL" id="AP018712">
    <property type="protein sequence ID" value="BBE30447.1"/>
    <property type="molecule type" value="Genomic_DNA"/>
</dbReference>
<dbReference type="Pfam" id="PF06429">
    <property type="entry name" value="Flg_bbr_C"/>
    <property type="match status" value="1"/>
</dbReference>
<dbReference type="InterPro" id="IPR010930">
    <property type="entry name" value="Flg_bb/hook_C_dom"/>
</dbReference>
<comment type="similarity">
    <text evidence="3">Belongs to the flagella basal body rod proteins family.</text>
</comment>
<evidence type="ECO:0000256" key="3">
    <source>
        <dbReference type="ARBA" id="ARBA00009677"/>
    </source>
</evidence>
<dbReference type="PROSITE" id="PS00018">
    <property type="entry name" value="EF_HAND_1"/>
    <property type="match status" value="1"/>
</dbReference>
<evidence type="ECO:0000256" key="6">
    <source>
        <dbReference type="ARBA" id="ARBA00023143"/>
    </source>
</evidence>
<evidence type="ECO:0000256" key="1">
    <source>
        <dbReference type="ARBA" id="ARBA00004365"/>
    </source>
</evidence>
<dbReference type="GO" id="GO:0044780">
    <property type="term" value="P:bacterial-type flagellum assembly"/>
    <property type="evidence" value="ECO:0007669"/>
    <property type="project" value="InterPro"/>
</dbReference>
<evidence type="ECO:0000256" key="2">
    <source>
        <dbReference type="ARBA" id="ARBA00004613"/>
    </source>
</evidence>
<dbReference type="PRINTS" id="PR01005">
    <property type="entry name" value="FLGHOOKAP1"/>
</dbReference>
<accession>A0A7G1G6E8</accession>
<evidence type="ECO:0000313" key="11">
    <source>
        <dbReference type="Proteomes" id="UP000516361"/>
    </source>
</evidence>